<accession>A0A5M6J290</accession>
<protein>
    <submittedName>
        <fullName evidence="2">MYG1 family protein</fullName>
    </submittedName>
</protein>
<dbReference type="PANTHER" id="PTHR11215">
    <property type="entry name" value="METAL DEPENDENT HYDROLASE - RELATED"/>
    <property type="match status" value="1"/>
</dbReference>
<evidence type="ECO:0000313" key="3">
    <source>
        <dbReference type="Proteomes" id="UP000325255"/>
    </source>
</evidence>
<proteinExistence type="inferred from homology"/>
<evidence type="ECO:0000256" key="1">
    <source>
        <dbReference type="ARBA" id="ARBA00010105"/>
    </source>
</evidence>
<dbReference type="AlphaFoldDB" id="A0A5M6J290"/>
<dbReference type="OrthoDB" id="183622at2"/>
<sequence length="323" mass="34295">MTPAHDTTTAPRPLLATHSGSFHLDDAFAYVVLCLARGLHEPGRDHTLVRTRDEATIAGADVVWDVGAVYDPAASRFDHHQRGAPVREDHTPFSAAGLVWRHHGEQAVQTLLDQDGTGGPAAAIAAVIDQEVVRRIDAIDNGVGEPGDALNLSAIVEDHNPAWDSPAVGDRTAEDAAFLRAAGLVDGFLRRRVAMVRARLAAEAVVATAHARSADPRLLELDRKLPWEGPVFTQGLPVLYALYPVPNGNWMVDAMPPEPGSFAQRLPLPAAWAGLRDADLAAASGVADAVFVHPRRFVGAARSREGALALARKAIALADQPAG</sequence>
<name>A0A5M6J290_9PROT</name>
<dbReference type="GO" id="GO:0005737">
    <property type="term" value="C:cytoplasm"/>
    <property type="evidence" value="ECO:0007669"/>
    <property type="project" value="TreeGrafter"/>
</dbReference>
<comment type="caution">
    <text evidence="2">The sequence shown here is derived from an EMBL/GenBank/DDBJ whole genome shotgun (WGS) entry which is preliminary data.</text>
</comment>
<reference evidence="2 3" key="1">
    <citation type="submission" date="2019-09" db="EMBL/GenBank/DDBJ databases">
        <title>Genome sequence of Rhodovastum atsumiense, a diverse member of the Acetobacteraceae family of non-sulfur purple photosynthetic bacteria.</title>
        <authorList>
            <person name="Meyer T."/>
            <person name="Kyndt J."/>
        </authorList>
    </citation>
    <scope>NUCLEOTIDE SEQUENCE [LARGE SCALE GENOMIC DNA]</scope>
    <source>
        <strain evidence="2 3">DSM 21279</strain>
    </source>
</reference>
<keyword evidence="3" id="KW-1185">Reference proteome</keyword>
<dbReference type="Pfam" id="PF03690">
    <property type="entry name" value="MYG1_exonuc"/>
    <property type="match status" value="1"/>
</dbReference>
<dbReference type="PANTHER" id="PTHR11215:SF1">
    <property type="entry name" value="MYG1 EXONUCLEASE"/>
    <property type="match status" value="1"/>
</dbReference>
<comment type="similarity">
    <text evidence="1">Belongs to the MYG1 family.</text>
</comment>
<evidence type="ECO:0000313" key="2">
    <source>
        <dbReference type="EMBL" id="KAA5614207.1"/>
    </source>
</evidence>
<dbReference type="InterPro" id="IPR003226">
    <property type="entry name" value="MYG1_exonuclease"/>
</dbReference>
<dbReference type="Proteomes" id="UP000325255">
    <property type="component" value="Unassembled WGS sequence"/>
</dbReference>
<dbReference type="EMBL" id="VWPK01000003">
    <property type="protein sequence ID" value="KAA5614207.1"/>
    <property type="molecule type" value="Genomic_DNA"/>
</dbReference>
<gene>
    <name evidence="2" type="ORF">F1189_02790</name>
</gene>
<organism evidence="2 3">
    <name type="scientific">Rhodovastum atsumiense</name>
    <dbReference type="NCBI Taxonomy" id="504468"/>
    <lineage>
        <taxon>Bacteria</taxon>
        <taxon>Pseudomonadati</taxon>
        <taxon>Pseudomonadota</taxon>
        <taxon>Alphaproteobacteria</taxon>
        <taxon>Acetobacterales</taxon>
        <taxon>Acetobacteraceae</taxon>
        <taxon>Rhodovastum</taxon>
    </lineage>
</organism>